<organism evidence="4 5">
    <name type="scientific">Paenibacillus solanacearum</name>
    <dbReference type="NCBI Taxonomy" id="2048548"/>
    <lineage>
        <taxon>Bacteria</taxon>
        <taxon>Bacillati</taxon>
        <taxon>Bacillota</taxon>
        <taxon>Bacilli</taxon>
        <taxon>Bacillales</taxon>
        <taxon>Paenibacillaceae</taxon>
        <taxon>Paenibacillus</taxon>
    </lineage>
</organism>
<proteinExistence type="predicted"/>
<dbReference type="SMART" id="SM00420">
    <property type="entry name" value="HTH_DEOR"/>
    <property type="match status" value="1"/>
</dbReference>
<dbReference type="SMART" id="SM01134">
    <property type="entry name" value="DeoRC"/>
    <property type="match status" value="1"/>
</dbReference>
<keyword evidence="1" id="KW-0805">Transcription regulation</keyword>
<dbReference type="Pfam" id="PF00455">
    <property type="entry name" value="DeoRC"/>
    <property type="match status" value="1"/>
</dbReference>
<dbReference type="InterPro" id="IPR050313">
    <property type="entry name" value="Carb_Metab_HTH_regulators"/>
</dbReference>
<dbReference type="PANTHER" id="PTHR30363:SF44">
    <property type="entry name" value="AGA OPERON TRANSCRIPTIONAL REPRESSOR-RELATED"/>
    <property type="match status" value="1"/>
</dbReference>
<evidence type="ECO:0000259" key="3">
    <source>
        <dbReference type="PROSITE" id="PS51000"/>
    </source>
</evidence>
<evidence type="ECO:0000256" key="2">
    <source>
        <dbReference type="ARBA" id="ARBA00023163"/>
    </source>
</evidence>
<protein>
    <submittedName>
        <fullName evidence="4">HTH-type transcriptional repressor GlcR</fullName>
    </submittedName>
</protein>
<name>A0A916K0E8_9BACL</name>
<accession>A0A916K0E8</accession>
<dbReference type="AlphaFoldDB" id="A0A916K0E8"/>
<dbReference type="InterPro" id="IPR001034">
    <property type="entry name" value="DeoR_HTH"/>
</dbReference>
<comment type="caution">
    <text evidence="4">The sequence shown here is derived from an EMBL/GenBank/DDBJ whole genome shotgun (WGS) entry which is preliminary data.</text>
</comment>
<dbReference type="GO" id="GO:0004190">
    <property type="term" value="F:aspartic-type endopeptidase activity"/>
    <property type="evidence" value="ECO:0007669"/>
    <property type="project" value="InterPro"/>
</dbReference>
<feature type="domain" description="HTH deoR-type" evidence="3">
    <location>
        <begin position="4"/>
        <end position="59"/>
    </location>
</feature>
<dbReference type="Proteomes" id="UP000693672">
    <property type="component" value="Unassembled WGS sequence"/>
</dbReference>
<dbReference type="GO" id="GO:0003700">
    <property type="term" value="F:DNA-binding transcription factor activity"/>
    <property type="evidence" value="ECO:0007669"/>
    <property type="project" value="InterPro"/>
</dbReference>
<dbReference type="PROSITE" id="PS00141">
    <property type="entry name" value="ASP_PROTEASE"/>
    <property type="match status" value="1"/>
</dbReference>
<evidence type="ECO:0000313" key="5">
    <source>
        <dbReference type="Proteomes" id="UP000693672"/>
    </source>
</evidence>
<dbReference type="PANTHER" id="PTHR30363">
    <property type="entry name" value="HTH-TYPE TRANSCRIPTIONAL REGULATOR SRLR-RELATED"/>
    <property type="match status" value="1"/>
</dbReference>
<evidence type="ECO:0000313" key="4">
    <source>
        <dbReference type="EMBL" id="CAG7621920.1"/>
    </source>
</evidence>
<dbReference type="InterPro" id="IPR014036">
    <property type="entry name" value="DeoR-like_C"/>
</dbReference>
<dbReference type="InterPro" id="IPR001969">
    <property type="entry name" value="Aspartic_peptidase_AS"/>
</dbReference>
<dbReference type="GO" id="GO:0006508">
    <property type="term" value="P:proteolysis"/>
    <property type="evidence" value="ECO:0007669"/>
    <property type="project" value="InterPro"/>
</dbReference>
<gene>
    <name evidence="4" type="primary">glcR_4</name>
    <name evidence="4" type="ORF">PAESOLCIP111_02374</name>
</gene>
<dbReference type="Pfam" id="PF08220">
    <property type="entry name" value="HTH_DeoR"/>
    <property type="match status" value="1"/>
</dbReference>
<keyword evidence="5" id="KW-1185">Reference proteome</keyword>
<evidence type="ECO:0000256" key="1">
    <source>
        <dbReference type="ARBA" id="ARBA00023015"/>
    </source>
</evidence>
<dbReference type="EMBL" id="CAJVAS010000008">
    <property type="protein sequence ID" value="CAG7621920.1"/>
    <property type="molecule type" value="Genomic_DNA"/>
</dbReference>
<reference evidence="4" key="1">
    <citation type="submission" date="2021-06" db="EMBL/GenBank/DDBJ databases">
        <authorList>
            <person name="Criscuolo A."/>
        </authorList>
    </citation>
    <scope>NUCLEOTIDE SEQUENCE</scope>
    <source>
        <strain evidence="4">CIP111600</strain>
    </source>
</reference>
<dbReference type="PROSITE" id="PS51000">
    <property type="entry name" value="HTH_DEOR_2"/>
    <property type="match status" value="1"/>
</dbReference>
<sequence>MMLAAERKLRIVELVKQKHVATVSALAKEFHVHEATIRRDLAEIEQEGLLRRTHGGVIVDKGANIEPSFTERVSDQLDQKMRIGKKAASLIEDGDHIILDSGTTTMHIAQNLVNRSNITVITNDMNVAAELRDSPGITVIVTGGTLYHSSFMLNGMYTDQILKSLHVNKAFIGIPAIHPKFGLTHPEAELVPTKKGMILASQEVIVVADDTKIGKVSLHTVAPVTDVHTFITGSEASEAQIKLFKEAGIDVITV</sequence>
<keyword evidence="2" id="KW-0804">Transcription</keyword>